<name>A0A328BIE3_9CAUL</name>
<gene>
    <name evidence="2" type="ORF">DJ019_04795</name>
</gene>
<proteinExistence type="predicted"/>
<evidence type="ECO:0000313" key="3">
    <source>
        <dbReference type="Proteomes" id="UP000249524"/>
    </source>
</evidence>
<feature type="signal peptide" evidence="1">
    <location>
        <begin position="1"/>
        <end position="19"/>
    </location>
</feature>
<organism evidence="2 3">
    <name type="scientific">Phenylobacterium kunshanense</name>
    <dbReference type="NCBI Taxonomy" id="1445034"/>
    <lineage>
        <taxon>Bacteria</taxon>
        <taxon>Pseudomonadati</taxon>
        <taxon>Pseudomonadota</taxon>
        <taxon>Alphaproteobacteria</taxon>
        <taxon>Caulobacterales</taxon>
        <taxon>Caulobacteraceae</taxon>
        <taxon>Phenylobacterium</taxon>
    </lineage>
</organism>
<evidence type="ECO:0000313" key="2">
    <source>
        <dbReference type="EMBL" id="RAK67252.1"/>
    </source>
</evidence>
<sequence>MRSGLLALALVAVASPAAAQMRAAVEVRTRPDAVGDLYRYRSESKYAETNADGSAHQSNTQVFDLEVLGVESDGLKLRYTLREASLTDTSGPAMERALKALIGIPLDFQLRADGALVGLSNWEAFKVGVLKAVDAALPANDPIRLTYHQRFGQAPMYAAQDMVLGDVRLLAIMEPKGAVPVGMSEVTDDRRTPPGRALSDVKELKPGCTVRIVRAAVGRNTGIRQDFTTEATLSVRDGRVIALTQRRIEEAPGASVNEQVTIRRVSPTPAC</sequence>
<dbReference type="OrthoDB" id="7202658at2"/>
<feature type="chain" id="PRO_5016453094" description="DUF3108 domain-containing protein" evidence="1">
    <location>
        <begin position="20"/>
        <end position="271"/>
    </location>
</feature>
<reference evidence="2 3" key="1">
    <citation type="submission" date="2018-05" db="EMBL/GenBank/DDBJ databases">
        <authorList>
            <person name="Lanie J.A."/>
            <person name="Ng W.-L."/>
            <person name="Kazmierczak K.M."/>
            <person name="Andrzejewski T.M."/>
            <person name="Davidsen T.M."/>
            <person name="Wayne K.J."/>
            <person name="Tettelin H."/>
            <person name="Glass J.I."/>
            <person name="Rusch D."/>
            <person name="Podicherti R."/>
            <person name="Tsui H.-C.T."/>
            <person name="Winkler M.E."/>
        </authorList>
    </citation>
    <scope>NUCLEOTIDE SEQUENCE [LARGE SCALE GENOMIC DNA]</scope>
    <source>
        <strain evidence="2 3">BUT-10</strain>
    </source>
</reference>
<comment type="caution">
    <text evidence="2">The sequence shown here is derived from an EMBL/GenBank/DDBJ whole genome shotgun (WGS) entry which is preliminary data.</text>
</comment>
<dbReference type="RefSeq" id="WP_111274863.1">
    <property type="nucleotide sequence ID" value="NZ_QFYS01000002.1"/>
</dbReference>
<keyword evidence="1" id="KW-0732">Signal</keyword>
<evidence type="ECO:0008006" key="4">
    <source>
        <dbReference type="Google" id="ProtNLM"/>
    </source>
</evidence>
<keyword evidence="3" id="KW-1185">Reference proteome</keyword>
<evidence type="ECO:0000256" key="1">
    <source>
        <dbReference type="SAM" id="SignalP"/>
    </source>
</evidence>
<dbReference type="EMBL" id="QFYS01000002">
    <property type="protein sequence ID" value="RAK67252.1"/>
    <property type="molecule type" value="Genomic_DNA"/>
</dbReference>
<protein>
    <recommendedName>
        <fullName evidence="4">DUF3108 domain-containing protein</fullName>
    </recommendedName>
</protein>
<dbReference type="Proteomes" id="UP000249524">
    <property type="component" value="Unassembled WGS sequence"/>
</dbReference>
<accession>A0A328BIE3</accession>
<dbReference type="AlphaFoldDB" id="A0A328BIE3"/>